<evidence type="ECO:0000313" key="2">
    <source>
        <dbReference type="Proteomes" id="UP001254813"/>
    </source>
</evidence>
<proteinExistence type="predicted"/>
<keyword evidence="2" id="KW-1185">Reference proteome</keyword>
<protein>
    <submittedName>
        <fullName evidence="1">Uncharacterized protein</fullName>
    </submittedName>
</protein>
<gene>
    <name evidence="1" type="ORF">NDI79_20350</name>
</gene>
<comment type="caution">
    <text evidence="1">The sequence shown here is derived from an EMBL/GenBank/DDBJ whole genome shotgun (WGS) entry which is preliminary data.</text>
</comment>
<reference evidence="1 2" key="1">
    <citation type="submission" date="2022-06" db="EMBL/GenBank/DDBJ databases">
        <title>Halogeometricum sp. a new haloarchaeum isolate from saline soil.</title>
        <authorList>
            <person name="Strakova D."/>
            <person name="Galisteo C."/>
            <person name="Sanchez-Porro C."/>
            <person name="Ventosa A."/>
        </authorList>
    </citation>
    <scope>NUCLEOTIDE SEQUENCE [LARGE SCALE GENOMIC DNA]</scope>
    <source>
        <strain evidence="2">S3BR25-2</strain>
    </source>
</reference>
<dbReference type="EMBL" id="JAMQOQ010000006">
    <property type="protein sequence ID" value="MDS0296528.1"/>
    <property type="molecule type" value="Genomic_DNA"/>
</dbReference>
<dbReference type="Proteomes" id="UP001254813">
    <property type="component" value="Unassembled WGS sequence"/>
</dbReference>
<accession>A0ABU2G8S7</accession>
<evidence type="ECO:0000313" key="1">
    <source>
        <dbReference type="EMBL" id="MDS0296528.1"/>
    </source>
</evidence>
<sequence>MAGDSQPASERMPGIYSFVENRVSSVLQDYSAWPANILKLECEKYGIYQDATGAVLAELLSNGDVSKISVEISNSNHPFFTEPGGSKDNVTHEIESALKDLDKFQTNYAYFAELTAFVALCKVHDEIGPHIAGFDVLPKGPRPHLLHTSDGTPDGFAILPGEYLPLEVYNGRDYLGTGGDKHGQLYDFSSDEGIISNPILVNRRSDQEIKKEARSLNGMVIDTDVIIGCEDAVPNLPEILELFNIEELFELLSPLETEGGLKLDGGDYHSIALNGEEGRSLRPPSKMVPAAKQLPEKYIKRIRGGIQLQYVNSYYRQATDRTQREASLVLQNIYNHLLREGGKRRSTAIDAGWDRMIDQYRRIKSAQKRREMILDKTREYITELHSKNVIYERDGKIYARSSEHPQQSLSF</sequence>
<name>A0ABU2G8S7_9EURY</name>
<organism evidence="1 2">
    <name type="scientific">Halogeometricum luteum</name>
    <dbReference type="NCBI Taxonomy" id="2950537"/>
    <lineage>
        <taxon>Archaea</taxon>
        <taxon>Methanobacteriati</taxon>
        <taxon>Methanobacteriota</taxon>
        <taxon>Stenosarchaea group</taxon>
        <taxon>Halobacteria</taxon>
        <taxon>Halobacteriales</taxon>
        <taxon>Haloferacaceae</taxon>
        <taxon>Halogeometricum</taxon>
    </lineage>
</organism>